<keyword evidence="3" id="KW-1185">Reference proteome</keyword>
<gene>
    <name evidence="2" type="ORF">ES288_D11G033600v1</name>
</gene>
<protein>
    <recommendedName>
        <fullName evidence="4">4Fe-4S ferredoxin-type domain-containing protein</fullName>
    </recommendedName>
</protein>
<evidence type="ECO:0008006" key="4">
    <source>
        <dbReference type="Google" id="ProtNLM"/>
    </source>
</evidence>
<sequence>MEKASWFKLGSWIILLLISSPNWTPLVSCRDVGVCDCLPCCLPCPCTAPTKVDVVASVDDEGLATCSSQAECANEVMPIGP</sequence>
<dbReference type="EMBL" id="CM017711">
    <property type="protein sequence ID" value="TYG43636.1"/>
    <property type="molecule type" value="Genomic_DNA"/>
</dbReference>
<reference evidence="2 3" key="1">
    <citation type="submission" date="2019-06" db="EMBL/GenBank/DDBJ databases">
        <title>WGS assembly of Gossypium darwinii.</title>
        <authorList>
            <person name="Chen Z.J."/>
            <person name="Sreedasyam A."/>
            <person name="Ando A."/>
            <person name="Song Q."/>
            <person name="De L."/>
            <person name="Hulse-Kemp A."/>
            <person name="Ding M."/>
            <person name="Ye W."/>
            <person name="Kirkbride R."/>
            <person name="Jenkins J."/>
            <person name="Plott C."/>
            <person name="Lovell J."/>
            <person name="Lin Y.-M."/>
            <person name="Vaughn R."/>
            <person name="Liu B."/>
            <person name="Li W."/>
            <person name="Simpson S."/>
            <person name="Scheffler B."/>
            <person name="Saski C."/>
            <person name="Grover C."/>
            <person name="Hu G."/>
            <person name="Conover J."/>
            <person name="Carlson J."/>
            <person name="Shu S."/>
            <person name="Boston L."/>
            <person name="Williams M."/>
            <person name="Peterson D."/>
            <person name="Mcgee K."/>
            <person name="Jones D."/>
            <person name="Wendel J."/>
            <person name="Stelly D."/>
            <person name="Grimwood J."/>
            <person name="Schmutz J."/>
        </authorList>
    </citation>
    <scope>NUCLEOTIDE SEQUENCE [LARGE SCALE GENOMIC DNA]</scope>
    <source>
        <strain evidence="2">1808015.09</strain>
    </source>
</reference>
<keyword evidence="1" id="KW-0732">Signal</keyword>
<evidence type="ECO:0000256" key="1">
    <source>
        <dbReference type="SAM" id="SignalP"/>
    </source>
</evidence>
<evidence type="ECO:0000313" key="2">
    <source>
        <dbReference type="EMBL" id="TYG43636.1"/>
    </source>
</evidence>
<dbReference type="Proteomes" id="UP000323506">
    <property type="component" value="Chromosome D11"/>
</dbReference>
<proteinExistence type="predicted"/>
<name>A0A5D2AIC7_GOSDA</name>
<dbReference type="AlphaFoldDB" id="A0A5D2AIC7"/>
<evidence type="ECO:0000313" key="3">
    <source>
        <dbReference type="Proteomes" id="UP000323506"/>
    </source>
</evidence>
<feature type="chain" id="PRO_5022990536" description="4Fe-4S ferredoxin-type domain-containing protein" evidence="1">
    <location>
        <begin position="30"/>
        <end position="81"/>
    </location>
</feature>
<accession>A0A5D2AIC7</accession>
<organism evidence="2 3">
    <name type="scientific">Gossypium darwinii</name>
    <name type="common">Darwin's cotton</name>
    <name type="synonym">Gossypium barbadense var. darwinii</name>
    <dbReference type="NCBI Taxonomy" id="34276"/>
    <lineage>
        <taxon>Eukaryota</taxon>
        <taxon>Viridiplantae</taxon>
        <taxon>Streptophyta</taxon>
        <taxon>Embryophyta</taxon>
        <taxon>Tracheophyta</taxon>
        <taxon>Spermatophyta</taxon>
        <taxon>Magnoliopsida</taxon>
        <taxon>eudicotyledons</taxon>
        <taxon>Gunneridae</taxon>
        <taxon>Pentapetalae</taxon>
        <taxon>rosids</taxon>
        <taxon>malvids</taxon>
        <taxon>Malvales</taxon>
        <taxon>Malvaceae</taxon>
        <taxon>Malvoideae</taxon>
        <taxon>Gossypium</taxon>
    </lineage>
</organism>
<feature type="signal peptide" evidence="1">
    <location>
        <begin position="1"/>
        <end position="29"/>
    </location>
</feature>